<organism evidence="2 3">
    <name type="scientific">Fibrella aquatilis</name>
    <dbReference type="NCBI Taxonomy" id="2817059"/>
    <lineage>
        <taxon>Bacteria</taxon>
        <taxon>Pseudomonadati</taxon>
        <taxon>Bacteroidota</taxon>
        <taxon>Cytophagia</taxon>
        <taxon>Cytophagales</taxon>
        <taxon>Spirosomataceae</taxon>
        <taxon>Fibrella</taxon>
    </lineage>
</organism>
<dbReference type="GO" id="GO:0007165">
    <property type="term" value="P:signal transduction"/>
    <property type="evidence" value="ECO:0007669"/>
    <property type="project" value="InterPro"/>
</dbReference>
<evidence type="ECO:0000259" key="1">
    <source>
        <dbReference type="Pfam" id="PF13676"/>
    </source>
</evidence>
<evidence type="ECO:0000313" key="3">
    <source>
        <dbReference type="Proteomes" id="UP000664795"/>
    </source>
</evidence>
<evidence type="ECO:0000313" key="2">
    <source>
        <dbReference type="EMBL" id="MBO0930000.1"/>
    </source>
</evidence>
<feature type="domain" description="TIR" evidence="1">
    <location>
        <begin position="4"/>
        <end position="115"/>
    </location>
</feature>
<sequence>MNLFISWSGDDSKAIAQLLKNWIPKILQAVKPYFTPSDIEKGAKWETEITKKLNECNIGIICLTSENKEKPWILFEAGALSNKLDKSKVCPLLFGLSNSDLTGPLATFQTTIFVKDEFKKLMQTINNQLGDNVLADNTFQELFDTFFPKLESDVSSILSKTNALKISPSPVRSDRDILDEILELTRRQYSVLPSKSDQYEVLDSFDESTVKSVYSKIYDYMKVHNFKLKEYSLLDDEEVYDYLSRDKEVRRLCRNSDNLKKIITQFINQ</sequence>
<dbReference type="Proteomes" id="UP000664795">
    <property type="component" value="Unassembled WGS sequence"/>
</dbReference>
<keyword evidence="3" id="KW-1185">Reference proteome</keyword>
<dbReference type="AlphaFoldDB" id="A0A939G3Z0"/>
<comment type="caution">
    <text evidence="2">The sequence shown here is derived from an EMBL/GenBank/DDBJ whole genome shotgun (WGS) entry which is preliminary data.</text>
</comment>
<accession>A0A939G3Z0</accession>
<dbReference type="Gene3D" id="3.40.50.10140">
    <property type="entry name" value="Toll/interleukin-1 receptor homology (TIR) domain"/>
    <property type="match status" value="1"/>
</dbReference>
<dbReference type="SUPFAM" id="SSF52200">
    <property type="entry name" value="Toll/Interleukin receptor TIR domain"/>
    <property type="match status" value="1"/>
</dbReference>
<proteinExistence type="predicted"/>
<dbReference type="InterPro" id="IPR035897">
    <property type="entry name" value="Toll_tir_struct_dom_sf"/>
</dbReference>
<dbReference type="InterPro" id="IPR000157">
    <property type="entry name" value="TIR_dom"/>
</dbReference>
<keyword evidence="2" id="KW-0675">Receptor</keyword>
<dbReference type="EMBL" id="JAFMYU010000002">
    <property type="protein sequence ID" value="MBO0930000.1"/>
    <property type="molecule type" value="Genomic_DNA"/>
</dbReference>
<dbReference type="RefSeq" id="WP_207333966.1">
    <property type="nucleotide sequence ID" value="NZ_JAFMYU010000002.1"/>
</dbReference>
<dbReference type="Pfam" id="PF13676">
    <property type="entry name" value="TIR_2"/>
    <property type="match status" value="1"/>
</dbReference>
<name>A0A939G3Z0_9BACT</name>
<reference evidence="2 3" key="1">
    <citation type="submission" date="2021-03" db="EMBL/GenBank/DDBJ databases">
        <title>Fibrella sp. HMF5036 genome sequencing and assembly.</title>
        <authorList>
            <person name="Kang H."/>
            <person name="Kim H."/>
            <person name="Bae S."/>
            <person name="Joh K."/>
        </authorList>
    </citation>
    <scope>NUCLEOTIDE SEQUENCE [LARGE SCALE GENOMIC DNA]</scope>
    <source>
        <strain evidence="2 3">HMF5036</strain>
    </source>
</reference>
<protein>
    <submittedName>
        <fullName evidence="2">Toll/interleukin-1 receptor domain-containing protein</fullName>
    </submittedName>
</protein>
<gene>
    <name evidence="2" type="ORF">J2I48_03295</name>
</gene>